<dbReference type="Pfam" id="PF03480">
    <property type="entry name" value="DctP"/>
    <property type="match status" value="1"/>
</dbReference>
<dbReference type="PANTHER" id="PTHR33376">
    <property type="match status" value="1"/>
</dbReference>
<evidence type="ECO:0000256" key="2">
    <source>
        <dbReference type="ARBA" id="ARBA00022448"/>
    </source>
</evidence>
<protein>
    <submittedName>
        <fullName evidence="4">TRAP transporter substrate-binding protein</fullName>
    </submittedName>
</protein>
<accession>A0A653AIA3</accession>
<dbReference type="NCBIfam" id="NF037995">
    <property type="entry name" value="TRAP_S1"/>
    <property type="match status" value="1"/>
</dbReference>
<keyword evidence="3" id="KW-0732">Signal</keyword>
<dbReference type="AlphaFoldDB" id="A0A653AIA3"/>
<dbReference type="EMBL" id="UPXX01000032">
    <property type="protein sequence ID" value="VBB47425.1"/>
    <property type="molecule type" value="Genomic_DNA"/>
</dbReference>
<dbReference type="InterPro" id="IPR018389">
    <property type="entry name" value="DctP_fam"/>
</dbReference>
<reference evidence="4" key="1">
    <citation type="submission" date="2018-07" db="EMBL/GenBank/DDBJ databases">
        <authorList>
            <consortium name="Genoscope - CEA"/>
            <person name="William W."/>
        </authorList>
    </citation>
    <scope>NUCLEOTIDE SEQUENCE</scope>
    <source>
        <strain evidence="4">IK1</strain>
    </source>
</reference>
<sequence length="361" mass="40592">MKKNPLRQGILTLLSAALFLIAATPVLAEKAEYSMVIAHLYPADMESNEVHPALVRFADIVETQTGGAVEVKIFGAMQLGTEIEYTAKAQQGKTVQAAVLSSGAFSSFFRKYQVITTPFLFDDYNTAWAFFDSEWYAGFMDEMRKATGLRWLGTFDEGGGFVAFTNNKRLIKTPEDMKGLRIRVEENPAHIAVMESLGAKAVPLEWGQVPTALQTGVADGQFNAPGLNTAMRFWDTCKYTTWTGHIYNTGNWLVNDVWFKSLPETYQQIILRAARQAIGYARGVAAHLCYLGWQEGTRKYKDHYIPSSQEKEAFKKLMRPAFFTWATKDFGLAPELLNEVWSTVDGISKGLDQEYHDKWGR</sequence>
<gene>
    <name evidence="4" type="ORF">TRIP_B50299</name>
</gene>
<keyword evidence="2" id="KW-0813">Transport</keyword>
<organism evidence="4">
    <name type="scientific">Uncultured Desulfatiglans sp</name>
    <dbReference type="NCBI Taxonomy" id="1748965"/>
    <lineage>
        <taxon>Bacteria</taxon>
        <taxon>Pseudomonadati</taxon>
        <taxon>Thermodesulfobacteriota</taxon>
        <taxon>Desulfobacteria</taxon>
        <taxon>Desulfatiglandales</taxon>
        <taxon>Desulfatiglandaceae</taxon>
        <taxon>Desulfatiglans</taxon>
        <taxon>environmental samples</taxon>
    </lineage>
</organism>
<evidence type="ECO:0000256" key="1">
    <source>
        <dbReference type="ARBA" id="ARBA00009023"/>
    </source>
</evidence>
<comment type="similarity">
    <text evidence="1">Belongs to the bacterial solute-binding protein 7 family.</text>
</comment>
<dbReference type="PANTHER" id="PTHR33376:SF7">
    <property type="entry name" value="C4-DICARBOXYLATE-BINDING PROTEIN DCTB"/>
    <property type="match status" value="1"/>
</dbReference>
<dbReference type="GO" id="GO:0055085">
    <property type="term" value="P:transmembrane transport"/>
    <property type="evidence" value="ECO:0007669"/>
    <property type="project" value="InterPro"/>
</dbReference>
<name>A0A653AIA3_UNCDX</name>
<dbReference type="Gene3D" id="3.40.190.170">
    <property type="entry name" value="Bacterial extracellular solute-binding protein, family 7"/>
    <property type="match status" value="1"/>
</dbReference>
<dbReference type="InterPro" id="IPR038404">
    <property type="entry name" value="TRAP_DctP_sf"/>
</dbReference>
<evidence type="ECO:0000256" key="3">
    <source>
        <dbReference type="ARBA" id="ARBA00022729"/>
    </source>
</evidence>
<proteinExistence type="inferred from homology"/>
<evidence type="ECO:0000313" key="4">
    <source>
        <dbReference type="EMBL" id="VBB47425.1"/>
    </source>
</evidence>